<reference evidence="1" key="3">
    <citation type="submission" date="2025-09" db="UniProtKB">
        <authorList>
            <consortium name="Ensembl"/>
        </authorList>
    </citation>
    <scope>IDENTIFICATION</scope>
</reference>
<accession>A0A3B4CB63</accession>
<dbReference type="Gene3D" id="3.30.420.10">
    <property type="entry name" value="Ribonuclease H-like superfamily/Ribonuclease H"/>
    <property type="match status" value="1"/>
</dbReference>
<reference evidence="1 2" key="1">
    <citation type="submission" date="2020-10" db="EMBL/GenBank/DDBJ databases">
        <title>Pygocentrus nattereri (red-bellied piranha) genome, fPygNat1, primary haplotype.</title>
        <authorList>
            <person name="Myers G."/>
            <person name="Meyer A."/>
            <person name="Karagic N."/>
            <person name="Pippel M."/>
            <person name="Winkler S."/>
            <person name="Tracey A."/>
            <person name="Wood J."/>
            <person name="Formenti G."/>
            <person name="Howe K."/>
            <person name="Fedrigo O."/>
            <person name="Jarvis E.D."/>
        </authorList>
    </citation>
    <scope>NUCLEOTIDE SEQUENCE [LARGE SCALE GENOMIC DNA]</scope>
</reference>
<evidence type="ECO:0000313" key="2">
    <source>
        <dbReference type="Proteomes" id="UP001501920"/>
    </source>
</evidence>
<dbReference type="InterPro" id="IPR009057">
    <property type="entry name" value="Homeodomain-like_sf"/>
</dbReference>
<dbReference type="GeneTree" id="ENSGT01150000286900"/>
<evidence type="ECO:0000313" key="1">
    <source>
        <dbReference type="Ensembl" id="ENSPNAP00000008505.2"/>
    </source>
</evidence>
<dbReference type="AlphaFoldDB" id="A0A3B4CB63"/>
<gene>
    <name evidence="1" type="primary">PLEKHF1</name>
</gene>
<dbReference type="SUPFAM" id="SSF46689">
    <property type="entry name" value="Homeodomain-like"/>
    <property type="match status" value="1"/>
</dbReference>
<dbReference type="InterPro" id="IPR036397">
    <property type="entry name" value="RNaseH_sf"/>
</dbReference>
<name>A0A3B4CB63_PYGNA</name>
<dbReference type="Gene3D" id="1.10.10.10">
    <property type="entry name" value="Winged helix-like DNA-binding domain superfamily/Winged helix DNA-binding domain"/>
    <property type="match status" value="1"/>
</dbReference>
<dbReference type="OMA" id="DNARTHT"/>
<organism evidence="1 2">
    <name type="scientific">Pygocentrus nattereri</name>
    <name type="common">Red-bellied piranha</name>
    <dbReference type="NCBI Taxonomy" id="42514"/>
    <lineage>
        <taxon>Eukaryota</taxon>
        <taxon>Metazoa</taxon>
        <taxon>Chordata</taxon>
        <taxon>Craniata</taxon>
        <taxon>Vertebrata</taxon>
        <taxon>Euteleostomi</taxon>
        <taxon>Actinopterygii</taxon>
        <taxon>Neopterygii</taxon>
        <taxon>Teleostei</taxon>
        <taxon>Ostariophysi</taxon>
        <taxon>Characiformes</taxon>
        <taxon>Characoidei</taxon>
        <taxon>Pygocentrus</taxon>
    </lineage>
</organism>
<dbReference type="STRING" id="42514.ENSPNAP00000008505"/>
<protein>
    <recommendedName>
        <fullName evidence="3">Transposase Tc1-like domain-containing protein</fullName>
    </recommendedName>
</protein>
<dbReference type="GO" id="GO:0003676">
    <property type="term" value="F:nucleic acid binding"/>
    <property type="evidence" value="ECO:0007669"/>
    <property type="project" value="InterPro"/>
</dbReference>
<dbReference type="PANTHER" id="PTHR47326">
    <property type="entry name" value="TRANSPOSABLE ELEMENT TC3 TRANSPOSASE-LIKE PROTEIN"/>
    <property type="match status" value="1"/>
</dbReference>
<sequence length="323" mass="37142">MSYDSCSPLCERLREQIVQQFKNNFSQCAIARTLGISSSTAHNIIIRFRESGEISASKRQGRKPTLSARDLRSLRRHCIKNRHHSVMDITTWAQEHFRKPLPVNTVRRSIYKCKLKLLHAKQKPYINTTQKHCRLLWAQAHLIWTDAKWKSVLWSDESTFQIVFGNHGRCVPWAIEEKDCPDCYQCKVQKPASLMVWGCVSAHDMGNLHICEGTINAERYKQVLEPHVLPRSGDQSTLEAGTFPEFFQQDAFLDEQFPGKWIGHRGPAIVYAVKIRNVQSLKLRILEACASISSAVLLSVCEEWEKRAALTIQHNGQHFEHIL</sequence>
<proteinExistence type="predicted"/>
<dbReference type="Ensembl" id="ENSPNAT00000014579.2">
    <property type="protein sequence ID" value="ENSPNAP00000008505.2"/>
    <property type="gene ID" value="ENSPNAG00000003025.2"/>
</dbReference>
<evidence type="ECO:0008006" key="3">
    <source>
        <dbReference type="Google" id="ProtNLM"/>
    </source>
</evidence>
<reference evidence="1" key="2">
    <citation type="submission" date="2025-08" db="UniProtKB">
        <authorList>
            <consortium name="Ensembl"/>
        </authorList>
    </citation>
    <scope>IDENTIFICATION</scope>
</reference>
<dbReference type="Proteomes" id="UP001501920">
    <property type="component" value="Chromosome 21"/>
</dbReference>
<dbReference type="InterPro" id="IPR036388">
    <property type="entry name" value="WH-like_DNA-bd_sf"/>
</dbReference>
<keyword evidence="2" id="KW-1185">Reference proteome</keyword>
<dbReference type="PANTHER" id="PTHR47326:SF1">
    <property type="entry name" value="HTH PSQ-TYPE DOMAIN-CONTAINING PROTEIN"/>
    <property type="match status" value="1"/>
</dbReference>
<dbReference type="Pfam" id="PF13384">
    <property type="entry name" value="HTH_23"/>
    <property type="match status" value="1"/>
</dbReference>